<dbReference type="PANTHER" id="PTHR23166:SF5">
    <property type="entry name" value="CTTNBP2 N-TERMINAL-LIKE PROTEIN"/>
    <property type="match status" value="1"/>
</dbReference>
<dbReference type="EMBL" id="OC001557">
    <property type="protein sequence ID" value="CAD7260197.1"/>
    <property type="molecule type" value="Genomic_DNA"/>
</dbReference>
<evidence type="ECO:0000256" key="1">
    <source>
        <dbReference type="ARBA" id="ARBA00023054"/>
    </source>
</evidence>
<evidence type="ECO:0000259" key="2">
    <source>
        <dbReference type="Pfam" id="PF09727"/>
    </source>
</evidence>
<dbReference type="InterPro" id="IPR050719">
    <property type="entry name" value="Cortactin-Actin_Reg"/>
</dbReference>
<organism evidence="3">
    <name type="scientific">Timema shepardi</name>
    <name type="common">Walking stick</name>
    <dbReference type="NCBI Taxonomy" id="629360"/>
    <lineage>
        <taxon>Eukaryota</taxon>
        <taxon>Metazoa</taxon>
        <taxon>Ecdysozoa</taxon>
        <taxon>Arthropoda</taxon>
        <taxon>Hexapoda</taxon>
        <taxon>Insecta</taxon>
        <taxon>Pterygota</taxon>
        <taxon>Neoptera</taxon>
        <taxon>Polyneoptera</taxon>
        <taxon>Phasmatodea</taxon>
        <taxon>Timematodea</taxon>
        <taxon>Timematoidea</taxon>
        <taxon>Timematidae</taxon>
        <taxon>Timema</taxon>
    </lineage>
</organism>
<evidence type="ECO:0000313" key="3">
    <source>
        <dbReference type="EMBL" id="CAD7260197.1"/>
    </source>
</evidence>
<dbReference type="InterPro" id="IPR019131">
    <property type="entry name" value="Cortactin-binding_p2_N"/>
</dbReference>
<dbReference type="AlphaFoldDB" id="A0A7R9FZJ3"/>
<dbReference type="PANTHER" id="PTHR23166">
    <property type="entry name" value="FILAMIN/GPBP-INTERACTING PROTEIN"/>
    <property type="match status" value="1"/>
</dbReference>
<accession>A0A7R9FZJ3</accession>
<feature type="domain" description="Cortactin-binding protein-2 N-terminal" evidence="2">
    <location>
        <begin position="169"/>
        <end position="200"/>
    </location>
</feature>
<gene>
    <name evidence="3" type="ORF">TSIB3V08_LOCUS4381</name>
</gene>
<dbReference type="Pfam" id="PF09727">
    <property type="entry name" value="CortBP2"/>
    <property type="match status" value="1"/>
</dbReference>
<keyword evidence="1" id="KW-0175">Coiled coil</keyword>
<proteinExistence type="predicted"/>
<protein>
    <recommendedName>
        <fullName evidence="2">Cortactin-binding protein-2 N-terminal domain-containing protein</fullName>
    </recommendedName>
</protein>
<name>A0A7R9FZJ3_TIMSH</name>
<reference evidence="3" key="1">
    <citation type="submission" date="2020-11" db="EMBL/GenBank/DDBJ databases">
        <authorList>
            <person name="Tran Van P."/>
        </authorList>
    </citation>
    <scope>NUCLEOTIDE SEQUENCE</scope>
</reference>
<sequence>MGDGYPLTKEDAKILEANWQVVDLQRAEKFLLCLVPSGIPVDRRILQKKYLKISAAMVIENFSISKDRISHFKHHHSLVFKKLAGESVALNISATDLWFEGFMKLLESYETQDINNEDETEVVWTKGKMVVVVVRMTSQPIPNQCQVLQKHSVLLNKLGLIFLRNPKMELNKSDLLKLLSYLEGELQARDIVIATLKAYMTNLMPSVGWFHLSTMLVVGVPCSVPNGERLFHLGSRVDCAVRGTSVSSRFSDGCTSSMFLVLCRAWNVCFTTVLGWMYVVSVPCNVPYVFQSVESLPCLGDSRIRVAIGR</sequence>